<dbReference type="GO" id="GO:0004577">
    <property type="term" value="F:N-acetylglucosaminyldiphosphodolichol N-acetylglucosaminyltransferase activity"/>
    <property type="evidence" value="ECO:0007669"/>
    <property type="project" value="UniProtKB-EC"/>
</dbReference>
<dbReference type="GeneTree" id="ENSGT00510000047493"/>
<evidence type="ECO:0000256" key="6">
    <source>
        <dbReference type="ARBA" id="ARBA00022679"/>
    </source>
</evidence>
<dbReference type="InterPro" id="IPR007235">
    <property type="entry name" value="Glyco_trans_28_C"/>
</dbReference>
<reference evidence="11" key="2">
    <citation type="journal article" date="2007" name="PLoS Biol.">
        <title>Survey sequencing and comparative analysis of the elephant shark (Callorhinchus milii) genome.</title>
        <authorList>
            <person name="Venkatesh B."/>
            <person name="Kirkness E.F."/>
            <person name="Loh Y.H."/>
            <person name="Halpern A.L."/>
            <person name="Lee A.P."/>
            <person name="Johnson J."/>
            <person name="Dandona N."/>
            <person name="Viswanathan L.D."/>
            <person name="Tay A."/>
            <person name="Venter J.C."/>
            <person name="Strausberg R.L."/>
            <person name="Brenner S."/>
        </authorList>
    </citation>
    <scope>NUCLEOTIDE SEQUENCE [LARGE SCALE GENOMIC DNA]</scope>
</reference>
<keyword evidence="8" id="KW-0732">Signal</keyword>
<reference evidence="11" key="1">
    <citation type="journal article" date="2006" name="Science">
        <title>Ancient noncoding elements conserved in the human genome.</title>
        <authorList>
            <person name="Venkatesh B."/>
            <person name="Kirkness E.F."/>
            <person name="Loh Y.H."/>
            <person name="Halpern A.L."/>
            <person name="Lee A.P."/>
            <person name="Johnson J."/>
            <person name="Dandona N."/>
            <person name="Viswanathan L.D."/>
            <person name="Tay A."/>
            <person name="Venter J.C."/>
            <person name="Strausberg R.L."/>
            <person name="Brenner S."/>
        </authorList>
    </citation>
    <scope>NUCLEOTIDE SEQUENCE [LARGE SCALE GENOMIC DNA]</scope>
</reference>
<dbReference type="Ensembl" id="ENSCMIT00000040574.1">
    <property type="protein sequence ID" value="ENSCMIP00000040003.1"/>
    <property type="gene ID" value="ENSCMIG00000016733.1"/>
</dbReference>
<organism evidence="10 11">
    <name type="scientific">Callorhinchus milii</name>
    <name type="common">Ghost shark</name>
    <dbReference type="NCBI Taxonomy" id="7868"/>
    <lineage>
        <taxon>Eukaryota</taxon>
        <taxon>Metazoa</taxon>
        <taxon>Chordata</taxon>
        <taxon>Craniata</taxon>
        <taxon>Vertebrata</taxon>
        <taxon>Chondrichthyes</taxon>
        <taxon>Holocephali</taxon>
        <taxon>Chimaeriformes</taxon>
        <taxon>Callorhinchidae</taxon>
        <taxon>Callorhinchus</taxon>
    </lineage>
</organism>
<evidence type="ECO:0000256" key="3">
    <source>
        <dbReference type="ARBA" id="ARBA00012614"/>
    </source>
</evidence>
<dbReference type="EC" id="2.4.1.141" evidence="3"/>
<keyword evidence="6" id="KW-0808">Transferase</keyword>
<dbReference type="InterPro" id="IPR039042">
    <property type="entry name" value="Alg13-like"/>
</dbReference>
<dbReference type="Gene3D" id="3.40.50.2000">
    <property type="entry name" value="Glycogen Phosphorylase B"/>
    <property type="match status" value="1"/>
</dbReference>
<comment type="similarity">
    <text evidence="2">Belongs to the glycosyltransferase 28 family.</text>
</comment>
<dbReference type="PANTHER" id="PTHR12867">
    <property type="entry name" value="GLYCOSYL TRANSFERASE-RELATED"/>
    <property type="match status" value="1"/>
</dbReference>
<dbReference type="OMA" id="QYKFRPN"/>
<evidence type="ECO:0000256" key="5">
    <source>
        <dbReference type="ARBA" id="ARBA00022676"/>
    </source>
</evidence>
<reference evidence="11" key="3">
    <citation type="journal article" date="2014" name="Nature">
        <title>Elephant shark genome provides unique insights into gnathostome evolution.</title>
        <authorList>
            <consortium name="International Elephant Shark Genome Sequencing Consortium"/>
            <person name="Venkatesh B."/>
            <person name="Lee A.P."/>
            <person name="Ravi V."/>
            <person name="Maurya A.K."/>
            <person name="Lian M.M."/>
            <person name="Swann J.B."/>
            <person name="Ohta Y."/>
            <person name="Flajnik M.F."/>
            <person name="Sutoh Y."/>
            <person name="Kasahara M."/>
            <person name="Hoon S."/>
            <person name="Gangu V."/>
            <person name="Roy S.W."/>
            <person name="Irimia M."/>
            <person name="Korzh V."/>
            <person name="Kondrychyn I."/>
            <person name="Lim Z.W."/>
            <person name="Tay B.H."/>
            <person name="Tohari S."/>
            <person name="Kong K.W."/>
            <person name="Ho S."/>
            <person name="Lorente-Galdos B."/>
            <person name="Quilez J."/>
            <person name="Marques-Bonet T."/>
            <person name="Raney B.J."/>
            <person name="Ingham P.W."/>
            <person name="Tay A."/>
            <person name="Hillier L.W."/>
            <person name="Minx P."/>
            <person name="Boehm T."/>
            <person name="Wilson R.K."/>
            <person name="Brenner S."/>
            <person name="Warren W.C."/>
        </authorList>
    </citation>
    <scope>NUCLEOTIDE SEQUENCE [LARGE SCALE GENOMIC DNA]</scope>
</reference>
<comment type="subcellular location">
    <subcellularLocation>
        <location evidence="1">Endoplasmic reticulum</location>
    </subcellularLocation>
</comment>
<dbReference type="GO" id="GO:0006488">
    <property type="term" value="P:dolichol-linked oligosaccharide biosynthetic process"/>
    <property type="evidence" value="ECO:0007669"/>
    <property type="project" value="InterPro"/>
</dbReference>
<evidence type="ECO:0000256" key="8">
    <source>
        <dbReference type="SAM" id="SignalP"/>
    </source>
</evidence>
<protein>
    <recommendedName>
        <fullName evidence="4">UDP-N-acetylglucosamine transferase subunit ALG13</fullName>
        <ecNumber evidence="3">2.4.1.141</ecNumber>
    </recommendedName>
</protein>
<feature type="domain" description="Glycosyl transferase family 28 C-terminal" evidence="9">
    <location>
        <begin position="70"/>
        <end position="222"/>
    </location>
</feature>
<feature type="chain" id="PRO_5021398804" description="UDP-N-acetylglucosamine transferase subunit ALG13" evidence="8">
    <location>
        <begin position="17"/>
        <end position="230"/>
    </location>
</feature>
<dbReference type="PANTHER" id="PTHR12867:SF6">
    <property type="entry name" value="N-ACETYLGLUCOSAMINYLDIPHOSPHODOLICHOL N-ACETYLGLUCOSAMINYLTRANSFERASE"/>
    <property type="match status" value="1"/>
</dbReference>
<keyword evidence="11" id="KW-1185">Reference proteome</keyword>
<keyword evidence="5" id="KW-0328">Glycosyltransferase</keyword>
<keyword evidence="7" id="KW-0256">Endoplasmic reticulum</keyword>
<reference evidence="10" key="4">
    <citation type="submission" date="2025-08" db="UniProtKB">
        <authorList>
            <consortium name="Ensembl"/>
        </authorList>
    </citation>
    <scope>IDENTIFICATION</scope>
</reference>
<accession>A0A4W3JPK6</accession>
<dbReference type="AlphaFoldDB" id="A0A4W3JPK6"/>
<evidence type="ECO:0000256" key="7">
    <source>
        <dbReference type="ARBA" id="ARBA00022824"/>
    </source>
</evidence>
<dbReference type="InParanoid" id="A0A4W3JPK6"/>
<sequence length="230" mass="24540">MQRLLLLLLLSSSSLQVAPPPPAATRGERLVGRSGSAAARSLGERGWSAASRTPSRAGARVPAGEAMDSVFVTVGTTSFDQLIECVSSDAVTRILQTLGCRKLTLQVGRGSVEPKAFTGPSFTLDVFRFKESIAEDIQSAGLVISHAGAGSCLEALGAGKPLIVVINENLMDNHQLELAKRLHRDGHLLYCTCSTLPETLRSLDFASLEPFPPGHPEKFANFVDRIVGFQ</sequence>
<dbReference type="Pfam" id="PF04101">
    <property type="entry name" value="Glyco_tran_28_C"/>
    <property type="match status" value="1"/>
</dbReference>
<dbReference type="Proteomes" id="UP000314986">
    <property type="component" value="Unassembled WGS sequence"/>
</dbReference>
<feature type="signal peptide" evidence="8">
    <location>
        <begin position="1"/>
        <end position="16"/>
    </location>
</feature>
<evidence type="ECO:0000256" key="2">
    <source>
        <dbReference type="ARBA" id="ARBA00006962"/>
    </source>
</evidence>
<proteinExistence type="inferred from homology"/>
<dbReference type="GO" id="GO:0005783">
    <property type="term" value="C:endoplasmic reticulum"/>
    <property type="evidence" value="ECO:0007669"/>
    <property type="project" value="UniProtKB-SubCell"/>
</dbReference>
<dbReference type="STRING" id="7868.ENSCMIP00000040003"/>
<evidence type="ECO:0000313" key="11">
    <source>
        <dbReference type="Proteomes" id="UP000314986"/>
    </source>
</evidence>
<evidence type="ECO:0000256" key="1">
    <source>
        <dbReference type="ARBA" id="ARBA00004240"/>
    </source>
</evidence>
<evidence type="ECO:0000259" key="9">
    <source>
        <dbReference type="Pfam" id="PF04101"/>
    </source>
</evidence>
<dbReference type="SUPFAM" id="SSF53756">
    <property type="entry name" value="UDP-Glycosyltransferase/glycogen phosphorylase"/>
    <property type="match status" value="1"/>
</dbReference>
<evidence type="ECO:0000313" key="10">
    <source>
        <dbReference type="Ensembl" id="ENSCMIP00000040003.1"/>
    </source>
</evidence>
<evidence type="ECO:0000256" key="4">
    <source>
        <dbReference type="ARBA" id="ARBA00017468"/>
    </source>
</evidence>
<name>A0A4W3JPK6_CALMI</name>
<reference evidence="10" key="5">
    <citation type="submission" date="2025-09" db="UniProtKB">
        <authorList>
            <consortium name="Ensembl"/>
        </authorList>
    </citation>
    <scope>IDENTIFICATION</scope>
</reference>